<comment type="catalytic activity">
    <reaction evidence="1">
        <text>Hydrolysis of terminal non-reducing alpha-L-rhamnose residues in alpha-L-rhamnosides.</text>
        <dbReference type="EC" id="3.2.1.40"/>
    </reaction>
</comment>
<comment type="caution">
    <text evidence="6">The sequence shown here is derived from an EMBL/GenBank/DDBJ whole genome shotgun (WGS) entry which is preliminary data.</text>
</comment>
<dbReference type="Pfam" id="PF25788">
    <property type="entry name" value="Ig_Rha78A_N"/>
    <property type="match status" value="1"/>
</dbReference>
<dbReference type="InterPro" id="IPR008928">
    <property type="entry name" value="6-hairpin_glycosidase_sf"/>
</dbReference>
<evidence type="ECO:0000256" key="3">
    <source>
        <dbReference type="ARBA" id="ARBA00022801"/>
    </source>
</evidence>
<dbReference type="Gene3D" id="2.60.40.10">
    <property type="entry name" value="Immunoglobulins"/>
    <property type="match status" value="1"/>
</dbReference>
<dbReference type="AlphaFoldDB" id="A0ABD5Y779"/>
<dbReference type="Gene3D" id="2.60.420.10">
    <property type="entry name" value="Maltose phosphorylase, domain 3"/>
    <property type="match status" value="1"/>
</dbReference>
<dbReference type="PROSITE" id="PS50853">
    <property type="entry name" value="FN3"/>
    <property type="match status" value="1"/>
</dbReference>
<keyword evidence="7" id="KW-1185">Reference proteome</keyword>
<dbReference type="GeneID" id="78821890"/>
<dbReference type="EC" id="3.2.1.40" evidence="2"/>
<evidence type="ECO:0000256" key="4">
    <source>
        <dbReference type="SAM" id="MobiDB-lite"/>
    </source>
</evidence>
<dbReference type="SUPFAM" id="SSF48208">
    <property type="entry name" value="Six-hairpin glycosidases"/>
    <property type="match status" value="1"/>
</dbReference>
<evidence type="ECO:0000313" key="7">
    <source>
        <dbReference type="Proteomes" id="UP001596432"/>
    </source>
</evidence>
<dbReference type="Pfam" id="PF05592">
    <property type="entry name" value="Bac_rhamnosid"/>
    <property type="match status" value="1"/>
</dbReference>
<proteinExistence type="predicted"/>
<evidence type="ECO:0000256" key="1">
    <source>
        <dbReference type="ARBA" id="ARBA00001445"/>
    </source>
</evidence>
<gene>
    <name evidence="6" type="ORF">ACFQMA_17260</name>
</gene>
<protein>
    <recommendedName>
        <fullName evidence="2">alpha-L-rhamnosidase</fullName>
        <ecNumber evidence="2">3.2.1.40</ecNumber>
    </recommendedName>
</protein>
<dbReference type="EMBL" id="JBHTAS010000001">
    <property type="protein sequence ID" value="MFC7141574.1"/>
    <property type="molecule type" value="Genomic_DNA"/>
</dbReference>
<dbReference type="InterPro" id="IPR008902">
    <property type="entry name" value="Rhamnosid_concanavalin"/>
</dbReference>
<reference evidence="6 7" key="1">
    <citation type="journal article" date="2019" name="Int. J. Syst. Evol. Microbiol.">
        <title>The Global Catalogue of Microorganisms (GCM) 10K type strain sequencing project: providing services to taxonomists for standard genome sequencing and annotation.</title>
        <authorList>
            <consortium name="The Broad Institute Genomics Platform"/>
            <consortium name="The Broad Institute Genome Sequencing Center for Infectious Disease"/>
            <person name="Wu L."/>
            <person name="Ma J."/>
        </authorList>
    </citation>
    <scope>NUCLEOTIDE SEQUENCE [LARGE SCALE GENOMIC DNA]</scope>
    <source>
        <strain evidence="6 7">XZYJT29</strain>
    </source>
</reference>
<dbReference type="Gene3D" id="2.60.120.260">
    <property type="entry name" value="Galactose-binding domain-like"/>
    <property type="match status" value="2"/>
</dbReference>
<evidence type="ECO:0000259" key="5">
    <source>
        <dbReference type="PROSITE" id="PS50853"/>
    </source>
</evidence>
<dbReference type="PANTHER" id="PTHR33307:SF6">
    <property type="entry name" value="ALPHA-RHAMNOSIDASE (EUROFUNG)-RELATED"/>
    <property type="match status" value="1"/>
</dbReference>
<dbReference type="Proteomes" id="UP001596432">
    <property type="component" value="Unassembled WGS sequence"/>
</dbReference>
<dbReference type="InterPro" id="IPR036116">
    <property type="entry name" value="FN3_sf"/>
</dbReference>
<dbReference type="GO" id="GO:0030596">
    <property type="term" value="F:alpha-L-rhamnosidase activity"/>
    <property type="evidence" value="ECO:0007669"/>
    <property type="project" value="UniProtKB-EC"/>
</dbReference>
<dbReference type="InterPro" id="IPR035396">
    <property type="entry name" value="Bac_rhamnosid6H"/>
</dbReference>
<accession>A0ABD5Y779</accession>
<dbReference type="PANTHER" id="PTHR33307">
    <property type="entry name" value="ALPHA-RHAMNOSIDASE (EUROFUNG)"/>
    <property type="match status" value="1"/>
</dbReference>
<dbReference type="Pfam" id="PF08531">
    <property type="entry name" value="Bac_rhamnosid_N"/>
    <property type="match status" value="1"/>
</dbReference>
<name>A0ABD5Y779_9EURY</name>
<dbReference type="SUPFAM" id="SSF49265">
    <property type="entry name" value="Fibronectin type III"/>
    <property type="match status" value="1"/>
</dbReference>
<dbReference type="InterPro" id="IPR035398">
    <property type="entry name" value="Bac_rhamnosid_C"/>
</dbReference>
<dbReference type="InterPro" id="IPR016007">
    <property type="entry name" value="Alpha_rhamnosid"/>
</dbReference>
<feature type="domain" description="Fibronectin type-III" evidence="5">
    <location>
        <begin position="6"/>
        <end position="115"/>
    </location>
</feature>
<keyword evidence="3 6" id="KW-0378">Hydrolase</keyword>
<dbReference type="InterPro" id="IPR013783">
    <property type="entry name" value="Ig-like_fold"/>
</dbReference>
<dbReference type="Pfam" id="PF17389">
    <property type="entry name" value="Bac_rhamnosid6H"/>
    <property type="match status" value="1"/>
</dbReference>
<organism evidence="6 7">
    <name type="scientific">Halosimplex aquaticum</name>
    <dbReference type="NCBI Taxonomy" id="3026162"/>
    <lineage>
        <taxon>Archaea</taxon>
        <taxon>Methanobacteriati</taxon>
        <taxon>Methanobacteriota</taxon>
        <taxon>Stenosarchaea group</taxon>
        <taxon>Halobacteria</taxon>
        <taxon>Halobacteriales</taxon>
        <taxon>Haloarculaceae</taxon>
        <taxon>Halosimplex</taxon>
    </lineage>
</organism>
<sequence length="919" mass="101898">MADASPPTGLRTAYAVDPIGIGEREPTLRWRAPADRRGASQTGFRVLVATSPDRLTPDRADVWDTGKRLSERPAVRYDGPALDAGEAYHWTVRVWDDREEASAWSEPASFETALFDEDDWAASWIRRPTDGFERGEFSYVRREFELDGEVERARAYVSASHQYALSVNGEAVDRGQSFSYPDFQYYKTVALDDALSAGDNAVGALYNWNGEGQGRPEAEPGFIAQLVVEFADGRERVITTDGEWQTRPAEWVSAPLRNEEIAEPVETIDGRVAPRGWDEAGFDDAAWEPAEVVGAHPTDPWERLVAQDRERVRHRVDPESVERVDDDTYVVDFGKVYAGVPNVRFENGNDGHRVNLLAGYRLTADGRVDDTEGTQWTDMRYEYLQREGAQTFRPFNYLGIRYLQIEDPGEALDADQISLVATHNEVPDANAGTFECDDETVEAVFELARHSALYGSQEQFVDTPTREKGQFLADAFNVSAVTTRAFRERRLSRQAIREFLRSHYRYWAPEGRFNAVYPNGDGKRDIPDFTVTFPQWLHEYYRESDDRATLERAYPAVRAVADYVVEHVDDETGLVANLSGGEGGPYHEGIVDWPPEMRYGYDRDWPARTTVNVLCANALARAADIAAELDRPDAERAYYDENRAAIETGIDDHLRDGDRYVDGADPSAGDDQIGEDEVSDALPASDHSSQHANALPLATGLVPDERVDDVAERVAAGGMRMGPMMVRWLLDALDRTDRPATMVDLVTDADADGWANILDVGGTFTWETWHCRTLEPADERHNRSESHAMGATVLTSIQRTLLGVRVTSPGAGTLEIAPPADGLDEASGRVPTERGPVAVDWERDGDAFALDVTVPWNATATVVLPGERQPDAVTEGETPLLRVDGPVADLPEGIESVELGEDGVAVEVGAGSYSFERRG</sequence>
<dbReference type="Gene3D" id="1.50.10.10">
    <property type="match status" value="1"/>
</dbReference>
<dbReference type="InterPro" id="IPR013737">
    <property type="entry name" value="Bac_rhamnosid_N"/>
</dbReference>
<feature type="region of interest" description="Disordered" evidence="4">
    <location>
        <begin position="655"/>
        <end position="691"/>
    </location>
</feature>
<evidence type="ECO:0000256" key="2">
    <source>
        <dbReference type="ARBA" id="ARBA00012652"/>
    </source>
</evidence>
<dbReference type="InterPro" id="IPR003961">
    <property type="entry name" value="FN3_dom"/>
</dbReference>
<dbReference type="Pfam" id="PF17390">
    <property type="entry name" value="Bac_rhamnosid_C"/>
    <property type="match status" value="1"/>
</dbReference>
<dbReference type="RefSeq" id="WP_274322655.1">
    <property type="nucleotide sequence ID" value="NZ_CP118158.1"/>
</dbReference>
<evidence type="ECO:0000313" key="6">
    <source>
        <dbReference type="EMBL" id="MFC7141574.1"/>
    </source>
</evidence>
<dbReference type="InterPro" id="IPR012341">
    <property type="entry name" value="6hp_glycosidase-like_sf"/>
</dbReference>